<dbReference type="Proteomes" id="UP000278006">
    <property type="component" value="Unassembled WGS sequence"/>
</dbReference>
<evidence type="ECO:0000313" key="4">
    <source>
        <dbReference type="Proteomes" id="UP000278006"/>
    </source>
</evidence>
<dbReference type="GO" id="GO:0004721">
    <property type="term" value="F:phosphoprotein phosphatase activity"/>
    <property type="evidence" value="ECO:0007669"/>
    <property type="project" value="InterPro"/>
</dbReference>
<dbReference type="PROSITE" id="PS50056">
    <property type="entry name" value="TYR_PHOSPHATASE_2"/>
    <property type="match status" value="1"/>
</dbReference>
<dbReference type="AlphaFoldDB" id="A0A3M6QWA7"/>
<feature type="domain" description="Tyrosine specific protein phosphatases" evidence="2">
    <location>
        <begin position="137"/>
        <end position="169"/>
    </location>
</feature>
<evidence type="ECO:0000313" key="3">
    <source>
        <dbReference type="EMBL" id="RMX06879.1"/>
    </source>
</evidence>
<dbReference type="Pfam" id="PF13350">
    <property type="entry name" value="Y_phosphatase3"/>
    <property type="match status" value="1"/>
</dbReference>
<dbReference type="PANTHER" id="PTHR31126:SF1">
    <property type="entry name" value="TYROSINE SPECIFIC PROTEIN PHOSPHATASES DOMAIN-CONTAINING PROTEIN"/>
    <property type="match status" value="1"/>
</dbReference>
<sequence length="271" mass="30054">MYESQADQALAERRAVALQGASNFRDLGGYPARDGRQVRLCTLYRSDHLSGLTAADWQVLKTLGVRDAIDFRGERESRANAYEMAGVTRWHLPIEPQVVQEIHALQTAGRQLDEAATHALMEQTYAAFVRDNTDQYRRFFELLLEAPGPLVFHCTAGKDRTGFAAALLLEVLGVAQPAIMHDYLLTNALYLRPALSGLVLPEGVLNVLWRVAPTFLEAAYGEIDRHFGGMPAFLEDGLGLRAQEQEALQARYLSQAPVSRMPLADGMTQRA</sequence>
<accession>A0A3M6QWA7</accession>
<dbReference type="EMBL" id="RDQO01000002">
    <property type="protein sequence ID" value="RMX06879.1"/>
    <property type="molecule type" value="Genomic_DNA"/>
</dbReference>
<proteinExistence type="inferred from homology"/>
<dbReference type="SUPFAM" id="SSF52799">
    <property type="entry name" value="(Phosphotyrosine protein) phosphatases II"/>
    <property type="match status" value="1"/>
</dbReference>
<dbReference type="InterPro" id="IPR026893">
    <property type="entry name" value="Tyr/Ser_Pase_IphP-type"/>
</dbReference>
<dbReference type="InterPro" id="IPR000387">
    <property type="entry name" value="Tyr_Pase_dom"/>
</dbReference>
<comment type="caution">
    <text evidence="3">The sequence shown here is derived from an EMBL/GenBank/DDBJ whole genome shotgun (WGS) entry which is preliminary data.</text>
</comment>
<reference evidence="3 4" key="1">
    <citation type="submission" date="2018-10" db="EMBL/GenBank/DDBJ databases">
        <title>Draft genome of Cortibacter populi DSM10536.</title>
        <authorList>
            <person name="Bernier A.-M."/>
            <person name="Bernard K."/>
        </authorList>
    </citation>
    <scope>NUCLEOTIDE SEQUENCE [LARGE SCALE GENOMIC DNA]</scope>
    <source>
        <strain evidence="3 4">DSM 105136</strain>
    </source>
</reference>
<evidence type="ECO:0000259" key="2">
    <source>
        <dbReference type="PROSITE" id="PS50056"/>
    </source>
</evidence>
<gene>
    <name evidence="3" type="ORF">D8I35_10365</name>
</gene>
<protein>
    <submittedName>
        <fullName evidence="3">Tyrosine-protein phosphatase</fullName>
    </submittedName>
</protein>
<evidence type="ECO:0000256" key="1">
    <source>
        <dbReference type="ARBA" id="ARBA00009580"/>
    </source>
</evidence>
<name>A0A3M6QWA7_9BURK</name>
<organism evidence="3 4">
    <name type="scientific">Corticibacter populi</name>
    <dbReference type="NCBI Taxonomy" id="1550736"/>
    <lineage>
        <taxon>Bacteria</taxon>
        <taxon>Pseudomonadati</taxon>
        <taxon>Pseudomonadota</taxon>
        <taxon>Betaproteobacteria</taxon>
        <taxon>Burkholderiales</taxon>
        <taxon>Comamonadaceae</taxon>
        <taxon>Corticibacter</taxon>
    </lineage>
</organism>
<dbReference type="PANTHER" id="PTHR31126">
    <property type="entry name" value="TYROSINE-PROTEIN PHOSPHATASE"/>
    <property type="match status" value="1"/>
</dbReference>
<keyword evidence="4" id="KW-1185">Reference proteome</keyword>
<dbReference type="InterPro" id="IPR029021">
    <property type="entry name" value="Prot-tyrosine_phosphatase-like"/>
</dbReference>
<dbReference type="PROSITE" id="PS00383">
    <property type="entry name" value="TYR_PHOSPHATASE_1"/>
    <property type="match status" value="1"/>
</dbReference>
<dbReference type="InterPro" id="IPR016130">
    <property type="entry name" value="Tyr_Pase_AS"/>
</dbReference>
<comment type="similarity">
    <text evidence="1">Belongs to the protein-tyrosine phosphatase family.</text>
</comment>
<dbReference type="OrthoDB" id="1188001at2"/>
<dbReference type="Gene3D" id="3.90.190.10">
    <property type="entry name" value="Protein tyrosine phosphatase superfamily"/>
    <property type="match status" value="1"/>
</dbReference>